<proteinExistence type="predicted"/>
<organism evidence="1 2">
    <name type="scientific">Candidatus Onthovivens merdipullorum</name>
    <dbReference type="NCBI Taxonomy" id="2840889"/>
    <lineage>
        <taxon>Bacteria</taxon>
        <taxon>Bacillati</taxon>
        <taxon>Bacillota</taxon>
        <taxon>Bacilli</taxon>
        <taxon>Bacillales</taxon>
        <taxon>Candidatus Onthovivens</taxon>
    </lineage>
</organism>
<dbReference type="Proteomes" id="UP000823613">
    <property type="component" value="Unassembled WGS sequence"/>
</dbReference>
<gene>
    <name evidence="1" type="ORF">IAC58_00085</name>
</gene>
<evidence type="ECO:0000313" key="2">
    <source>
        <dbReference type="Proteomes" id="UP000823613"/>
    </source>
</evidence>
<reference evidence="1" key="2">
    <citation type="journal article" date="2021" name="PeerJ">
        <title>Extensive microbial diversity within the chicken gut microbiome revealed by metagenomics and culture.</title>
        <authorList>
            <person name="Gilroy R."/>
            <person name="Ravi A."/>
            <person name="Getino M."/>
            <person name="Pursley I."/>
            <person name="Horton D.L."/>
            <person name="Alikhan N.F."/>
            <person name="Baker D."/>
            <person name="Gharbi K."/>
            <person name="Hall N."/>
            <person name="Watson M."/>
            <person name="Adriaenssens E.M."/>
            <person name="Foster-Nyarko E."/>
            <person name="Jarju S."/>
            <person name="Secka A."/>
            <person name="Antonio M."/>
            <person name="Oren A."/>
            <person name="Chaudhuri R.R."/>
            <person name="La Ragione R."/>
            <person name="Hildebrand F."/>
            <person name="Pallen M.J."/>
        </authorList>
    </citation>
    <scope>NUCLEOTIDE SEQUENCE</scope>
    <source>
        <strain evidence="1">11159</strain>
    </source>
</reference>
<reference evidence="1" key="1">
    <citation type="submission" date="2020-10" db="EMBL/GenBank/DDBJ databases">
        <authorList>
            <person name="Gilroy R."/>
        </authorList>
    </citation>
    <scope>NUCLEOTIDE SEQUENCE</scope>
    <source>
        <strain evidence="1">11159</strain>
    </source>
</reference>
<accession>A0A9D9DIR5</accession>
<dbReference type="EMBL" id="JADIMY010000002">
    <property type="protein sequence ID" value="MBO8426955.1"/>
    <property type="molecule type" value="Genomic_DNA"/>
</dbReference>
<name>A0A9D9DIR5_9BACL</name>
<protein>
    <submittedName>
        <fullName evidence="1">Uncharacterized protein</fullName>
    </submittedName>
</protein>
<dbReference type="AlphaFoldDB" id="A0A9D9DIR5"/>
<evidence type="ECO:0000313" key="1">
    <source>
        <dbReference type="EMBL" id="MBO8426955.1"/>
    </source>
</evidence>
<sequence>MARVHFTSYPNACIVSPCSNSNMITKEYYDFLVGEINRGVIKKTVCEVYYPEFNYTSYHLLTD</sequence>
<comment type="caution">
    <text evidence="1">The sequence shown here is derived from an EMBL/GenBank/DDBJ whole genome shotgun (WGS) entry which is preliminary data.</text>
</comment>